<evidence type="ECO:0000313" key="4">
    <source>
        <dbReference type="Proteomes" id="UP000198403"/>
    </source>
</evidence>
<feature type="region of interest" description="Disordered" evidence="1">
    <location>
        <begin position="1300"/>
        <end position="1325"/>
    </location>
</feature>
<name>A0A238XGJ1_9ACTN</name>
<evidence type="ECO:0000256" key="1">
    <source>
        <dbReference type="SAM" id="MobiDB-lite"/>
    </source>
</evidence>
<organism evidence="3 4">
    <name type="scientific">Blastococcus mobilis</name>
    <dbReference type="NCBI Taxonomy" id="1938746"/>
    <lineage>
        <taxon>Bacteria</taxon>
        <taxon>Bacillati</taxon>
        <taxon>Actinomycetota</taxon>
        <taxon>Actinomycetes</taxon>
        <taxon>Geodermatophilales</taxon>
        <taxon>Geodermatophilaceae</taxon>
        <taxon>Blastococcus</taxon>
    </lineage>
</organism>
<sequence length="1325" mass="135787">MRTSRRPRGARLVAVCLSAAVVLPVPGWATPASADEDVTTGDTVSGTFQQVWPEYEDPRTAAEHAGDGPLSYLRTSAGDVVRLDTDDVQDLEVGATVELTVGRTVTDAASAEGYERAREVLDAEVLAPAPAAPPLTSPATPPFTNSVTVAMVVPAGGARDSASLTDVVAAVNGPVADFWERETDGAIRLGVTTSRDWITATAGCSDPYELWDEVAAKVGFTRGSGKHLLLYVPNTGLPACSYGLAEVGSSPSTGGFSYVRDTETSVLAHELGHNFGLGHSSGLLCSGSGYNSGCSVEAYRDYYDVMGASWDQLGSLTVVQAARFMPVSSRSFELTGSTETVTLAPVSGRTGVRGIAMRNSDGRTYWLEYRPSSGRDQYLGTQDNWVGLQSGVLLRQDTEGNDTSLLLDGTPSSPSAWESDFHVALQVGATVRIDDYVTGGAYRVTVQAVTVEAATVRVEPVSAVTLAHEAAGGDAGPMGAPTAAEVCGTAHVTRYCERAYENGGIYWTHSTGAHLVRGEILPFWLAGNGFSGVWGFPSTDTACGLADGGCAQQFQGGAIYWSPGAGTFGTSGQIGEFHRRNGAQAGLLGYPTAPAVCDADGCDQPFEGGTVVWEETRGAIVVQGPFRDAWASAGGRSGWPGPPSAAMRCDLVRGGCSQRFDGGWLYWSAASGVHGVSARIMSAWAAQAWERGSLGYPTADEICGLTGGGCRQSFEGGTVLWSSATGARAVAGPVGETWAAQGAESGVLGYPTGNQTCGLVNGGCLQQFQGGTVYRTTTTGAHAVVTGPVERTWGAQRWEQGPLGYPSSAQVCGLVGGGCLQRFQGGTIYAGSGTVGHVVSGAFAAAWAAEGSDAGPLGPPTGDQRCGLAGGGCLQSFLGGAVYHTAATGARAVHGAVAGAFARQRWEQGPLGYPTSAQVCGLVGGGCLQRFQGGTIYATTATGAHVILGPIGDAWGAQRWEQGPLGYPMGDQRCGLAGGGCLQSFQGGTVYYTAATGARVVTGAVAGAFARQRWEQGPLGYPTSAQVCGLVGGGCLQRFQGGTIYATTATGAHAILGPIGDAWGAQRWEQGPLGYPTGDQRCGLAGGGCLQSFQGGTVYYTAATGARAVAGPVATHWGNQGAESGPLGYPIGGQVCGLKDGGCLQRFQGGTVYGTNTGTATVVPGPIANHWAAQRWEAGPLGFPATDQRCDVAVGGCRQDFRAGSVLWSPSTGAQSVLAGPIADVWAAQGSASGFLGYPTTARSCGLVADGCLQRFQGGTIYSTAVTGTHAVSGPIAAAWGAQRWERGPLGYPTSGPYPVTGGTAQDFQGGTLTLDDGSGQVTRD</sequence>
<feature type="compositionally biased region" description="Polar residues" evidence="1">
    <location>
        <begin position="1303"/>
        <end position="1312"/>
    </location>
</feature>
<keyword evidence="2" id="KW-0732">Signal</keyword>
<dbReference type="Gene3D" id="3.40.390.10">
    <property type="entry name" value="Collagenase (Catalytic Domain)"/>
    <property type="match status" value="1"/>
</dbReference>
<proteinExistence type="predicted"/>
<protein>
    <submittedName>
        <fullName evidence="3">LGFP repeat-containing protein</fullName>
    </submittedName>
</protein>
<accession>A0A238XGJ1</accession>
<dbReference type="Proteomes" id="UP000198403">
    <property type="component" value="Unassembled WGS sequence"/>
</dbReference>
<reference evidence="3 4" key="1">
    <citation type="submission" date="2017-06" db="EMBL/GenBank/DDBJ databases">
        <authorList>
            <person name="Kim H.J."/>
            <person name="Triplett B.A."/>
        </authorList>
    </citation>
    <scope>NUCLEOTIDE SEQUENCE [LARGE SCALE GENOMIC DNA]</scope>
    <source>
        <strain evidence="3 4">DSM 44272</strain>
    </source>
</reference>
<feature type="signal peptide" evidence="2">
    <location>
        <begin position="1"/>
        <end position="34"/>
    </location>
</feature>
<dbReference type="Pfam" id="PF08310">
    <property type="entry name" value="LGFP"/>
    <property type="match status" value="15"/>
</dbReference>
<dbReference type="InterPro" id="IPR024079">
    <property type="entry name" value="MetalloPept_cat_dom_sf"/>
</dbReference>
<evidence type="ECO:0000256" key="2">
    <source>
        <dbReference type="SAM" id="SignalP"/>
    </source>
</evidence>
<gene>
    <name evidence="3" type="ORF">SAMN06272737_11322</name>
</gene>
<dbReference type="RefSeq" id="WP_176445544.1">
    <property type="nucleotide sequence ID" value="NZ_FZNO01000013.1"/>
</dbReference>
<dbReference type="SUPFAM" id="SSF55486">
    <property type="entry name" value="Metalloproteases ('zincins'), catalytic domain"/>
    <property type="match status" value="1"/>
</dbReference>
<evidence type="ECO:0000313" key="3">
    <source>
        <dbReference type="EMBL" id="SNR57039.1"/>
    </source>
</evidence>
<dbReference type="GO" id="GO:0008237">
    <property type="term" value="F:metallopeptidase activity"/>
    <property type="evidence" value="ECO:0007669"/>
    <property type="project" value="InterPro"/>
</dbReference>
<keyword evidence="4" id="KW-1185">Reference proteome</keyword>
<feature type="chain" id="PRO_5012263500" evidence="2">
    <location>
        <begin position="35"/>
        <end position="1325"/>
    </location>
</feature>
<dbReference type="EMBL" id="FZNO01000013">
    <property type="protein sequence ID" value="SNR57039.1"/>
    <property type="molecule type" value="Genomic_DNA"/>
</dbReference>
<dbReference type="InterPro" id="IPR013207">
    <property type="entry name" value="LGFP"/>
</dbReference>